<proteinExistence type="predicted"/>
<gene>
    <name evidence="2" type="ORF">ACFO8Q_18870</name>
</gene>
<organism evidence="2 3">
    <name type="scientific">Effusibacillus consociatus</name>
    <dbReference type="NCBI Taxonomy" id="1117041"/>
    <lineage>
        <taxon>Bacteria</taxon>
        <taxon>Bacillati</taxon>
        <taxon>Bacillota</taxon>
        <taxon>Bacilli</taxon>
        <taxon>Bacillales</taxon>
        <taxon>Alicyclobacillaceae</taxon>
        <taxon>Effusibacillus</taxon>
    </lineage>
</organism>
<dbReference type="Proteomes" id="UP001596002">
    <property type="component" value="Unassembled WGS sequence"/>
</dbReference>
<evidence type="ECO:0000256" key="1">
    <source>
        <dbReference type="SAM" id="MobiDB-lite"/>
    </source>
</evidence>
<reference evidence="3" key="1">
    <citation type="journal article" date="2019" name="Int. J. Syst. Evol. Microbiol.">
        <title>The Global Catalogue of Microorganisms (GCM) 10K type strain sequencing project: providing services to taxonomists for standard genome sequencing and annotation.</title>
        <authorList>
            <consortium name="The Broad Institute Genomics Platform"/>
            <consortium name="The Broad Institute Genome Sequencing Center for Infectious Disease"/>
            <person name="Wu L."/>
            <person name="Ma J."/>
        </authorList>
    </citation>
    <scope>NUCLEOTIDE SEQUENCE [LARGE SCALE GENOMIC DNA]</scope>
    <source>
        <strain evidence="3">WYCCWR 12678</strain>
    </source>
</reference>
<keyword evidence="3" id="KW-1185">Reference proteome</keyword>
<feature type="compositionally biased region" description="Basic and acidic residues" evidence="1">
    <location>
        <begin position="26"/>
        <end position="35"/>
    </location>
</feature>
<protein>
    <submittedName>
        <fullName evidence="2">YqkE family protein</fullName>
    </submittedName>
</protein>
<dbReference type="EMBL" id="JBHSHC010000128">
    <property type="protein sequence ID" value="MFC4769396.1"/>
    <property type="molecule type" value="Genomic_DNA"/>
</dbReference>
<evidence type="ECO:0000313" key="2">
    <source>
        <dbReference type="EMBL" id="MFC4769396.1"/>
    </source>
</evidence>
<feature type="region of interest" description="Disordered" evidence="1">
    <location>
        <begin position="47"/>
        <end position="75"/>
    </location>
</feature>
<evidence type="ECO:0000313" key="3">
    <source>
        <dbReference type="Proteomes" id="UP001596002"/>
    </source>
</evidence>
<feature type="region of interest" description="Disordered" evidence="1">
    <location>
        <begin position="1"/>
        <end position="35"/>
    </location>
</feature>
<dbReference type="InterPro" id="IPR024980">
    <property type="entry name" value="DUF3886"/>
</dbReference>
<comment type="caution">
    <text evidence="2">The sequence shown here is derived from an EMBL/GenBank/DDBJ whole genome shotgun (WGS) entry which is preliminary data.</text>
</comment>
<feature type="compositionally biased region" description="Basic and acidic residues" evidence="1">
    <location>
        <begin position="50"/>
        <end position="75"/>
    </location>
</feature>
<sequence>MAKKNRPRAGHNLPGTQGKSAADRPATLKDLLDPEILNKLKTQQAELEAEEARRKEEKRRQEEEARKAEQKRLENDFEYLLNKSNQDWRKFK</sequence>
<dbReference type="RefSeq" id="WP_380027865.1">
    <property type="nucleotide sequence ID" value="NZ_JBHSHC010000128.1"/>
</dbReference>
<dbReference type="Pfam" id="PF13025">
    <property type="entry name" value="DUF3886"/>
    <property type="match status" value="1"/>
</dbReference>
<accession>A0ABV9Q4G6</accession>
<name>A0ABV9Q4G6_9BACL</name>